<dbReference type="SUPFAM" id="SSF81593">
    <property type="entry name" value="Nucleotidyltransferase substrate binding subunit/domain"/>
    <property type="match status" value="1"/>
</dbReference>
<dbReference type="Pfam" id="PF01934">
    <property type="entry name" value="HepT-like"/>
    <property type="match status" value="1"/>
</dbReference>
<reference evidence="7" key="1">
    <citation type="submission" date="2021-12" db="EMBL/GenBank/DDBJ databases">
        <title>Alicyclobacillaceae gen. nov., sp. nov., isolated from chalcocite enrichment system.</title>
        <authorList>
            <person name="Jiang Z."/>
        </authorList>
    </citation>
    <scope>NUCLEOTIDE SEQUENCE</scope>
    <source>
        <strain evidence="7">MYW30-H2</strain>
    </source>
</reference>
<name>A0ABY4CLX8_9BACL</name>
<accession>A0ABY4CLX8</accession>
<evidence type="ECO:0000313" key="8">
    <source>
        <dbReference type="Proteomes" id="UP000830167"/>
    </source>
</evidence>
<dbReference type="EMBL" id="CP089291">
    <property type="protein sequence ID" value="UOF91511.1"/>
    <property type="molecule type" value="Genomic_DNA"/>
</dbReference>
<dbReference type="RefSeq" id="WP_347438202.1">
    <property type="nucleotide sequence ID" value="NZ_CP089291.1"/>
</dbReference>
<dbReference type="Proteomes" id="UP000830167">
    <property type="component" value="Chromosome"/>
</dbReference>
<dbReference type="InterPro" id="IPR051813">
    <property type="entry name" value="HepT_RNase_toxin"/>
</dbReference>
<dbReference type="PANTHER" id="PTHR34139">
    <property type="entry name" value="UPF0331 PROTEIN MJ0127"/>
    <property type="match status" value="1"/>
</dbReference>
<evidence type="ECO:0000256" key="3">
    <source>
        <dbReference type="ARBA" id="ARBA00022722"/>
    </source>
</evidence>
<keyword evidence="3" id="KW-0540">Nuclease</keyword>
<evidence type="ECO:0000256" key="4">
    <source>
        <dbReference type="ARBA" id="ARBA00022741"/>
    </source>
</evidence>
<dbReference type="InterPro" id="IPR037038">
    <property type="entry name" value="HepT-like_sf"/>
</dbReference>
<keyword evidence="5" id="KW-0378">Hydrolase</keyword>
<evidence type="ECO:0000256" key="5">
    <source>
        <dbReference type="ARBA" id="ARBA00022801"/>
    </source>
</evidence>
<protein>
    <submittedName>
        <fullName evidence="7">DUF86 domain-containing protein</fullName>
    </submittedName>
</protein>
<organism evidence="7 8">
    <name type="scientific">Fodinisporobacter ferrooxydans</name>
    <dbReference type="NCBI Taxonomy" id="2901836"/>
    <lineage>
        <taxon>Bacteria</taxon>
        <taxon>Bacillati</taxon>
        <taxon>Bacillota</taxon>
        <taxon>Bacilli</taxon>
        <taxon>Bacillales</taxon>
        <taxon>Alicyclobacillaceae</taxon>
        <taxon>Fodinisporobacter</taxon>
    </lineage>
</organism>
<evidence type="ECO:0000256" key="6">
    <source>
        <dbReference type="ARBA" id="ARBA00024207"/>
    </source>
</evidence>
<keyword evidence="2" id="KW-1277">Toxin-antitoxin system</keyword>
<dbReference type="PANTHER" id="PTHR34139:SF1">
    <property type="entry name" value="RNASE MJ1380-RELATED"/>
    <property type="match status" value="1"/>
</dbReference>
<evidence type="ECO:0000256" key="1">
    <source>
        <dbReference type="ARBA" id="ARBA00022553"/>
    </source>
</evidence>
<dbReference type="InterPro" id="IPR008201">
    <property type="entry name" value="HepT-like"/>
</dbReference>
<keyword evidence="4" id="KW-0547">Nucleotide-binding</keyword>
<comment type="similarity">
    <text evidence="6">Belongs to the HepT RNase toxin family.</text>
</comment>
<gene>
    <name evidence="7" type="ORF">LSG31_04465</name>
</gene>
<keyword evidence="8" id="KW-1185">Reference proteome</keyword>
<dbReference type="Gene3D" id="1.20.120.580">
    <property type="entry name" value="bsu32300-like"/>
    <property type="match status" value="1"/>
</dbReference>
<keyword evidence="1" id="KW-0597">Phosphoprotein</keyword>
<evidence type="ECO:0000313" key="7">
    <source>
        <dbReference type="EMBL" id="UOF91511.1"/>
    </source>
</evidence>
<sequence length="114" mass="13326">MMNLTDQVYLRDILDCIERIELYCKDGREVFMNSILIQDAVIRNFEIIGEASKQLSCELKSATSHIPWRQMGDFRNLLIHDYAKVDMAEVWSVVENDLDSLKQVIKTLLNDLLY</sequence>
<evidence type="ECO:0000256" key="2">
    <source>
        <dbReference type="ARBA" id="ARBA00022649"/>
    </source>
</evidence>
<proteinExistence type="inferred from homology"/>